<name>A0ABS5KJR8_9ACTN</name>
<evidence type="ECO:0000313" key="2">
    <source>
        <dbReference type="EMBL" id="MBS2546300.1"/>
    </source>
</evidence>
<protein>
    <submittedName>
        <fullName evidence="2">Acetylxylan esterase</fullName>
    </submittedName>
</protein>
<dbReference type="EMBL" id="JAAFYZ010000011">
    <property type="protein sequence ID" value="MBS2546300.1"/>
    <property type="molecule type" value="Genomic_DNA"/>
</dbReference>
<organism evidence="2 3">
    <name type="scientific">Catenulispora pinistramenti</name>
    <dbReference type="NCBI Taxonomy" id="2705254"/>
    <lineage>
        <taxon>Bacteria</taxon>
        <taxon>Bacillati</taxon>
        <taxon>Actinomycetota</taxon>
        <taxon>Actinomycetes</taxon>
        <taxon>Catenulisporales</taxon>
        <taxon>Catenulisporaceae</taxon>
        <taxon>Catenulispora</taxon>
    </lineage>
</organism>
<comment type="caution">
    <text evidence="2">The sequence shown here is derived from an EMBL/GenBank/DDBJ whole genome shotgun (WGS) entry which is preliminary data.</text>
</comment>
<keyword evidence="3" id="KW-1185">Reference proteome</keyword>
<gene>
    <name evidence="2" type="ORF">KGQ19_05420</name>
</gene>
<dbReference type="SUPFAM" id="SSF53474">
    <property type="entry name" value="alpha/beta-Hydrolases"/>
    <property type="match status" value="1"/>
</dbReference>
<dbReference type="InterPro" id="IPR029058">
    <property type="entry name" value="AB_hydrolase_fold"/>
</dbReference>
<evidence type="ECO:0000259" key="1">
    <source>
        <dbReference type="Pfam" id="PF05448"/>
    </source>
</evidence>
<dbReference type="RefSeq" id="WP_212007949.1">
    <property type="nucleotide sequence ID" value="NZ_JAAFYZ010000011.1"/>
</dbReference>
<accession>A0ABS5KJR8</accession>
<sequence>MPDFDLPLDGLRERHADDTTPADFDAFWQDGIEAARALGGKPTAEPVDTGLTTITTHDVTFPGYGGEPVRAWLHLPRHTDGPLPVVVRYIGYGGGRGLPYEDVLWASAGSAYFVMDTRGQGSDWGLGDTADPHGSGPAYPGFATRGIGDPEEYYYRRVTIDAVRAVDAVAALATEFVEADTSRISVVGTSQGGGLALAVAGLHPAVRAAMIDVPFLCDFPRAVHIAQRGPYTELAAYMRMHRDSVSRVRRTLAYFDGVAHAQRATAPALFSVALMDDICPPSTVFAAYNVYGGAKEIKEYEFNNHEGGGSFHAGVQLRWLSELRQGLETDC</sequence>
<dbReference type="Proteomes" id="UP000730482">
    <property type="component" value="Unassembled WGS sequence"/>
</dbReference>
<proteinExistence type="predicted"/>
<reference evidence="2 3" key="1">
    <citation type="submission" date="2020-02" db="EMBL/GenBank/DDBJ databases">
        <title>Acidophilic actinobacteria isolated from forest soil.</title>
        <authorList>
            <person name="Golinska P."/>
        </authorList>
    </citation>
    <scope>NUCLEOTIDE SEQUENCE [LARGE SCALE GENOMIC DNA]</scope>
    <source>
        <strain evidence="2 3">NL8</strain>
    </source>
</reference>
<evidence type="ECO:0000313" key="3">
    <source>
        <dbReference type="Proteomes" id="UP000730482"/>
    </source>
</evidence>
<dbReference type="Pfam" id="PF05448">
    <property type="entry name" value="AXE1"/>
    <property type="match status" value="1"/>
</dbReference>
<dbReference type="Gene3D" id="3.40.50.1820">
    <property type="entry name" value="alpha/beta hydrolase"/>
    <property type="match status" value="1"/>
</dbReference>
<dbReference type="InterPro" id="IPR008391">
    <property type="entry name" value="AXE1_dom"/>
</dbReference>
<dbReference type="PANTHER" id="PTHR40111">
    <property type="entry name" value="CEPHALOSPORIN-C DEACETYLASE"/>
    <property type="match status" value="1"/>
</dbReference>
<dbReference type="InterPro" id="IPR039069">
    <property type="entry name" value="CE7"/>
</dbReference>
<feature type="domain" description="Acetyl xylan esterase" evidence="1">
    <location>
        <begin position="1"/>
        <end position="322"/>
    </location>
</feature>
<dbReference type="PANTHER" id="PTHR40111:SF1">
    <property type="entry name" value="CEPHALOSPORIN-C DEACETYLASE"/>
    <property type="match status" value="1"/>
</dbReference>